<evidence type="ECO:0000313" key="1">
    <source>
        <dbReference type="EMBL" id="SHK96417.1"/>
    </source>
</evidence>
<evidence type="ECO:0000313" key="2">
    <source>
        <dbReference type="Proteomes" id="UP000184016"/>
    </source>
</evidence>
<organism evidence="1 2">
    <name type="scientific">Alicyclobacillus tolerans</name>
    <dbReference type="NCBI Taxonomy" id="90970"/>
    <lineage>
        <taxon>Bacteria</taxon>
        <taxon>Bacillati</taxon>
        <taxon>Bacillota</taxon>
        <taxon>Bacilli</taxon>
        <taxon>Bacillales</taxon>
        <taxon>Alicyclobacillaceae</taxon>
        <taxon>Alicyclobacillus</taxon>
    </lineage>
</organism>
<dbReference type="AlphaFoldDB" id="A0A1M6WRP2"/>
<dbReference type="STRING" id="1830138.SAMN05443507_12920"/>
<dbReference type="RefSeq" id="WP_072875133.1">
    <property type="nucleotide sequence ID" value="NZ_FRAF01000029.1"/>
</dbReference>
<gene>
    <name evidence="1" type="ORF">SAMN05443507_12920</name>
</gene>
<dbReference type="EMBL" id="FRAF01000029">
    <property type="protein sequence ID" value="SHK96417.1"/>
    <property type="molecule type" value="Genomic_DNA"/>
</dbReference>
<keyword evidence="2" id="KW-1185">Reference proteome</keyword>
<protein>
    <submittedName>
        <fullName evidence="1">Uncharacterized protein</fullName>
    </submittedName>
</protein>
<dbReference type="Proteomes" id="UP000184016">
    <property type="component" value="Unassembled WGS sequence"/>
</dbReference>
<sequence>MRILWTLCFGQAIHSVSQKGRVRMQPMGFREGRRTVAIVYVDSTNRVETILKSQLTWREAIRWMRDVSIDQEQFTSCTCVA</sequence>
<accession>A0A1M6WRP2</accession>
<proteinExistence type="predicted"/>
<reference evidence="2" key="1">
    <citation type="submission" date="2016-11" db="EMBL/GenBank/DDBJ databases">
        <authorList>
            <person name="Varghese N."/>
            <person name="Submissions S."/>
        </authorList>
    </citation>
    <scope>NUCLEOTIDE SEQUENCE [LARGE SCALE GENOMIC DNA]</scope>
    <source>
        <strain evidence="2">USBA-503</strain>
    </source>
</reference>
<name>A0A1M6WRP2_9BACL</name>